<dbReference type="SUPFAM" id="SSF52540">
    <property type="entry name" value="P-loop containing nucleoside triphosphate hydrolases"/>
    <property type="match status" value="1"/>
</dbReference>
<keyword evidence="3" id="KW-1185">Reference proteome</keyword>
<evidence type="ECO:0000313" key="2">
    <source>
        <dbReference type="EMBL" id="NXS08101.1"/>
    </source>
</evidence>
<name>A0A7L2RFR3_9PASS</name>
<feature type="region of interest" description="Disordered" evidence="1">
    <location>
        <begin position="110"/>
        <end position="147"/>
    </location>
</feature>
<evidence type="ECO:0000313" key="3">
    <source>
        <dbReference type="Proteomes" id="UP000560066"/>
    </source>
</evidence>
<feature type="compositionally biased region" description="Basic and acidic residues" evidence="1">
    <location>
        <begin position="111"/>
        <end position="123"/>
    </location>
</feature>
<accession>A0A7L2RFR3</accession>
<keyword evidence="2" id="KW-0418">Kinase</keyword>
<gene>
    <name evidence="2" type="primary">Ak9</name>
    <name evidence="2" type="ORF">NEOCOR_R01920</name>
</gene>
<keyword evidence="2" id="KW-0808">Transferase</keyword>
<dbReference type="OrthoDB" id="439792at2759"/>
<sequence length="147" mass="17061">TKQKKRHMGDTKHFCPVSLKEHFVLHPGLHEHAAKYKEKIYYFSTSEYRDKFLKSPEEYAPPLRVCLLGVHGAGKTTCARQIAEKLGIFHIQFEEYLQELILPKTKKKIGPHVDEEHEEDDNKIPVLSKELEASSQTMTKTETEKNK</sequence>
<reference evidence="2 3" key="1">
    <citation type="submission" date="2019-09" db="EMBL/GenBank/DDBJ databases">
        <title>Bird 10,000 Genomes (B10K) Project - Family phase.</title>
        <authorList>
            <person name="Zhang G."/>
        </authorList>
    </citation>
    <scope>NUCLEOTIDE SEQUENCE [LARGE SCALE GENOMIC DNA]</scope>
    <source>
        <strain evidence="2">B10K-DU-002-79</strain>
    </source>
</reference>
<dbReference type="InterPro" id="IPR027417">
    <property type="entry name" value="P-loop_NTPase"/>
</dbReference>
<evidence type="ECO:0000256" key="1">
    <source>
        <dbReference type="SAM" id="MobiDB-lite"/>
    </source>
</evidence>
<dbReference type="Gene3D" id="3.40.50.300">
    <property type="entry name" value="P-loop containing nucleotide triphosphate hydrolases"/>
    <property type="match status" value="1"/>
</dbReference>
<comment type="caution">
    <text evidence="2">The sequence shown here is derived from an EMBL/GenBank/DDBJ whole genome shotgun (WGS) entry which is preliminary data.</text>
</comment>
<dbReference type="AlphaFoldDB" id="A0A7L2RFR3"/>
<dbReference type="GO" id="GO:0016301">
    <property type="term" value="F:kinase activity"/>
    <property type="evidence" value="ECO:0007669"/>
    <property type="project" value="UniProtKB-KW"/>
</dbReference>
<organism evidence="2 3">
    <name type="scientific">Neodrepanis coruscans</name>
    <name type="common">wattled asity</name>
    <dbReference type="NCBI Taxonomy" id="254563"/>
    <lineage>
        <taxon>Eukaryota</taxon>
        <taxon>Metazoa</taxon>
        <taxon>Chordata</taxon>
        <taxon>Craniata</taxon>
        <taxon>Vertebrata</taxon>
        <taxon>Euteleostomi</taxon>
        <taxon>Archelosauria</taxon>
        <taxon>Archosauria</taxon>
        <taxon>Dinosauria</taxon>
        <taxon>Saurischia</taxon>
        <taxon>Theropoda</taxon>
        <taxon>Coelurosauria</taxon>
        <taxon>Aves</taxon>
        <taxon>Neognathae</taxon>
        <taxon>Neoaves</taxon>
        <taxon>Telluraves</taxon>
        <taxon>Australaves</taxon>
        <taxon>Passeriformes</taxon>
        <taxon>Philepittidae</taxon>
        <taxon>Neodrepanis</taxon>
    </lineage>
</organism>
<feature type="non-terminal residue" evidence="2">
    <location>
        <position position="147"/>
    </location>
</feature>
<dbReference type="Pfam" id="PF13238">
    <property type="entry name" value="AAA_18"/>
    <property type="match status" value="1"/>
</dbReference>
<dbReference type="EMBL" id="VYZS01033435">
    <property type="protein sequence ID" value="NXS08101.1"/>
    <property type="molecule type" value="Genomic_DNA"/>
</dbReference>
<dbReference type="Proteomes" id="UP000560066">
    <property type="component" value="Unassembled WGS sequence"/>
</dbReference>
<proteinExistence type="predicted"/>
<protein>
    <submittedName>
        <fullName evidence="2">KAD9 kinase</fullName>
    </submittedName>
</protein>
<feature type="non-terminal residue" evidence="2">
    <location>
        <position position="1"/>
    </location>
</feature>